<evidence type="ECO:0000256" key="3">
    <source>
        <dbReference type="PROSITE-ProRule" id="PRU00221"/>
    </source>
</evidence>
<evidence type="ECO:0000256" key="1">
    <source>
        <dbReference type="ARBA" id="ARBA00022574"/>
    </source>
</evidence>
<dbReference type="AlphaFoldDB" id="A0A0C9ZF43"/>
<organism evidence="4 5">
    <name type="scientific">Suillus luteus UH-Slu-Lm8-n1</name>
    <dbReference type="NCBI Taxonomy" id="930992"/>
    <lineage>
        <taxon>Eukaryota</taxon>
        <taxon>Fungi</taxon>
        <taxon>Dikarya</taxon>
        <taxon>Basidiomycota</taxon>
        <taxon>Agaricomycotina</taxon>
        <taxon>Agaricomycetes</taxon>
        <taxon>Agaricomycetidae</taxon>
        <taxon>Boletales</taxon>
        <taxon>Suillineae</taxon>
        <taxon>Suillaceae</taxon>
        <taxon>Suillus</taxon>
    </lineage>
</organism>
<dbReference type="Pfam" id="PF00400">
    <property type="entry name" value="WD40"/>
    <property type="match status" value="2"/>
</dbReference>
<dbReference type="PROSITE" id="PS00678">
    <property type="entry name" value="WD_REPEATS_1"/>
    <property type="match status" value="1"/>
</dbReference>
<reference evidence="5" key="2">
    <citation type="submission" date="2015-01" db="EMBL/GenBank/DDBJ databases">
        <title>Evolutionary Origins and Diversification of the Mycorrhizal Mutualists.</title>
        <authorList>
            <consortium name="DOE Joint Genome Institute"/>
            <consortium name="Mycorrhizal Genomics Consortium"/>
            <person name="Kohler A."/>
            <person name="Kuo A."/>
            <person name="Nagy L.G."/>
            <person name="Floudas D."/>
            <person name="Copeland A."/>
            <person name="Barry K.W."/>
            <person name="Cichocki N."/>
            <person name="Veneault-Fourrey C."/>
            <person name="LaButti K."/>
            <person name="Lindquist E.A."/>
            <person name="Lipzen A."/>
            <person name="Lundell T."/>
            <person name="Morin E."/>
            <person name="Murat C."/>
            <person name="Riley R."/>
            <person name="Ohm R."/>
            <person name="Sun H."/>
            <person name="Tunlid A."/>
            <person name="Henrissat B."/>
            <person name="Grigoriev I.V."/>
            <person name="Hibbett D.S."/>
            <person name="Martin F."/>
        </authorList>
    </citation>
    <scope>NUCLEOTIDE SEQUENCE [LARGE SCALE GENOMIC DNA]</scope>
    <source>
        <strain evidence="5">UH-Slu-Lm8-n1</strain>
    </source>
</reference>
<dbReference type="PANTHER" id="PTHR19879:SF9">
    <property type="entry name" value="TRANSCRIPTION INITIATION FACTOR TFIID SUBUNIT 5"/>
    <property type="match status" value="1"/>
</dbReference>
<dbReference type="EMBL" id="KN835562">
    <property type="protein sequence ID" value="KIK36085.1"/>
    <property type="molecule type" value="Genomic_DNA"/>
</dbReference>
<dbReference type="Proteomes" id="UP000054485">
    <property type="component" value="Unassembled WGS sequence"/>
</dbReference>
<evidence type="ECO:0000313" key="4">
    <source>
        <dbReference type="EMBL" id="KIK36085.1"/>
    </source>
</evidence>
<dbReference type="OrthoDB" id="2911645at2759"/>
<feature type="repeat" description="WD" evidence="3">
    <location>
        <begin position="1"/>
        <end position="32"/>
    </location>
</feature>
<dbReference type="InterPro" id="IPR020472">
    <property type="entry name" value="WD40_PAC1"/>
</dbReference>
<reference evidence="4 5" key="1">
    <citation type="submission" date="2014-04" db="EMBL/GenBank/DDBJ databases">
        <authorList>
            <consortium name="DOE Joint Genome Institute"/>
            <person name="Kuo A."/>
            <person name="Ruytinx J."/>
            <person name="Rineau F."/>
            <person name="Colpaert J."/>
            <person name="Kohler A."/>
            <person name="Nagy L.G."/>
            <person name="Floudas D."/>
            <person name="Copeland A."/>
            <person name="Barry K.W."/>
            <person name="Cichocki N."/>
            <person name="Veneault-Fourrey C."/>
            <person name="LaButti K."/>
            <person name="Lindquist E.A."/>
            <person name="Lipzen A."/>
            <person name="Lundell T."/>
            <person name="Morin E."/>
            <person name="Murat C."/>
            <person name="Sun H."/>
            <person name="Tunlid A."/>
            <person name="Henrissat B."/>
            <person name="Grigoriev I.V."/>
            <person name="Hibbett D.S."/>
            <person name="Martin F."/>
            <person name="Nordberg H.P."/>
            <person name="Cantor M.N."/>
            <person name="Hua S.X."/>
        </authorList>
    </citation>
    <scope>NUCLEOTIDE SEQUENCE [LARGE SCALE GENOMIC DNA]</scope>
    <source>
        <strain evidence="4 5">UH-Slu-Lm8-n1</strain>
    </source>
</reference>
<dbReference type="PROSITE" id="PS50082">
    <property type="entry name" value="WD_REPEATS_2"/>
    <property type="match status" value="2"/>
</dbReference>
<gene>
    <name evidence="4" type="ORF">CY34DRAFT_51288</name>
</gene>
<dbReference type="PRINTS" id="PR00320">
    <property type="entry name" value="GPROTEINBRPT"/>
</dbReference>
<feature type="non-terminal residue" evidence="4">
    <location>
        <position position="108"/>
    </location>
</feature>
<feature type="non-terminal residue" evidence="4">
    <location>
        <position position="1"/>
    </location>
</feature>
<dbReference type="SMART" id="SM00320">
    <property type="entry name" value="WD40"/>
    <property type="match status" value="2"/>
</dbReference>
<keyword evidence="2" id="KW-0677">Repeat</keyword>
<evidence type="ECO:0000313" key="5">
    <source>
        <dbReference type="Proteomes" id="UP000054485"/>
    </source>
</evidence>
<evidence type="ECO:0000256" key="2">
    <source>
        <dbReference type="ARBA" id="ARBA00022737"/>
    </source>
</evidence>
<feature type="repeat" description="WD" evidence="3">
    <location>
        <begin position="77"/>
        <end position="108"/>
    </location>
</feature>
<proteinExistence type="predicted"/>
<dbReference type="PROSITE" id="PS50294">
    <property type="entry name" value="WD_REPEATS_REGION"/>
    <property type="match status" value="2"/>
</dbReference>
<dbReference type="InterPro" id="IPR001680">
    <property type="entry name" value="WD40_rpt"/>
</dbReference>
<dbReference type="HOGENOM" id="CLU_000288_57_30_1"/>
<dbReference type="SUPFAM" id="SSF50998">
    <property type="entry name" value="Quinoprotein alcohol dehydrogenase-like"/>
    <property type="match status" value="1"/>
</dbReference>
<protein>
    <submittedName>
        <fullName evidence="4">Unplaced genomic scaffold CY34scaffold_431, whole genome shotgun sequence</fullName>
    </submittedName>
</protein>
<dbReference type="STRING" id="930992.A0A0C9ZF43"/>
<name>A0A0C9ZF43_9AGAM</name>
<dbReference type="Gene3D" id="2.130.10.10">
    <property type="entry name" value="YVTN repeat-like/Quinoprotein amine dehydrogenase"/>
    <property type="match status" value="1"/>
</dbReference>
<accession>A0A0C9ZF43</accession>
<dbReference type="InterPro" id="IPR015943">
    <property type="entry name" value="WD40/YVTN_repeat-like_dom_sf"/>
</dbReference>
<dbReference type="InterPro" id="IPR011047">
    <property type="entry name" value="Quinoprotein_ADH-like_sf"/>
</dbReference>
<dbReference type="InParanoid" id="A0A0C9ZF43"/>
<sequence length="108" mass="11713">IDISVDNTLLASGSWDKTVRIWNLETGKLVAGPFDNIQWVGAVVFSTDSKKLAVKSGTCLKVWDFDASTLETVGTPFEGHTKFINGLALSFDGALLASSSYDNTIKLW</sequence>
<dbReference type="InterPro" id="IPR019775">
    <property type="entry name" value="WD40_repeat_CS"/>
</dbReference>
<dbReference type="PANTHER" id="PTHR19879">
    <property type="entry name" value="TRANSCRIPTION INITIATION FACTOR TFIID"/>
    <property type="match status" value="1"/>
</dbReference>
<keyword evidence="5" id="KW-1185">Reference proteome</keyword>
<keyword evidence="1 3" id="KW-0853">WD repeat</keyword>